<dbReference type="OMA" id="MEVICDM"/>
<organism evidence="1 2">
    <name type="scientific">Chondrus crispus</name>
    <name type="common">Carrageen Irish moss</name>
    <name type="synonym">Polymorpha crispa</name>
    <dbReference type="NCBI Taxonomy" id="2769"/>
    <lineage>
        <taxon>Eukaryota</taxon>
        <taxon>Rhodophyta</taxon>
        <taxon>Florideophyceae</taxon>
        <taxon>Rhodymeniophycidae</taxon>
        <taxon>Gigartinales</taxon>
        <taxon>Gigartinaceae</taxon>
        <taxon>Chondrus</taxon>
    </lineage>
</organism>
<dbReference type="PANTHER" id="PTHR47150:SF5">
    <property type="entry name" value="OS07G0546750 PROTEIN"/>
    <property type="match status" value="1"/>
</dbReference>
<keyword evidence="2" id="KW-1185">Reference proteome</keyword>
<dbReference type="AlphaFoldDB" id="R7QMM6"/>
<dbReference type="Pfam" id="PF04827">
    <property type="entry name" value="Plant_tran"/>
    <property type="match status" value="1"/>
</dbReference>
<reference evidence="2" key="1">
    <citation type="journal article" date="2013" name="Proc. Natl. Acad. Sci. U.S.A.">
        <title>Genome structure and metabolic features in the red seaweed Chondrus crispus shed light on evolution of the Archaeplastida.</title>
        <authorList>
            <person name="Collen J."/>
            <person name="Porcel B."/>
            <person name="Carre W."/>
            <person name="Ball S.G."/>
            <person name="Chaparro C."/>
            <person name="Tonon T."/>
            <person name="Barbeyron T."/>
            <person name="Michel G."/>
            <person name="Noel B."/>
            <person name="Valentin K."/>
            <person name="Elias M."/>
            <person name="Artiguenave F."/>
            <person name="Arun A."/>
            <person name="Aury J.M."/>
            <person name="Barbosa-Neto J.F."/>
            <person name="Bothwell J.H."/>
            <person name="Bouget F.Y."/>
            <person name="Brillet L."/>
            <person name="Cabello-Hurtado F."/>
            <person name="Capella-Gutierrez S."/>
            <person name="Charrier B."/>
            <person name="Cladiere L."/>
            <person name="Cock J.M."/>
            <person name="Coelho S.M."/>
            <person name="Colleoni C."/>
            <person name="Czjzek M."/>
            <person name="Da Silva C."/>
            <person name="Delage L."/>
            <person name="Denoeud F."/>
            <person name="Deschamps P."/>
            <person name="Dittami S.M."/>
            <person name="Gabaldon T."/>
            <person name="Gachon C.M."/>
            <person name="Groisillier A."/>
            <person name="Herve C."/>
            <person name="Jabbari K."/>
            <person name="Katinka M."/>
            <person name="Kloareg B."/>
            <person name="Kowalczyk N."/>
            <person name="Labadie K."/>
            <person name="Leblanc C."/>
            <person name="Lopez P.J."/>
            <person name="McLachlan D.H."/>
            <person name="Meslet-Cladiere L."/>
            <person name="Moustafa A."/>
            <person name="Nehr Z."/>
            <person name="Nyvall Collen P."/>
            <person name="Panaud O."/>
            <person name="Partensky F."/>
            <person name="Poulain J."/>
            <person name="Rensing S.A."/>
            <person name="Rousvoal S."/>
            <person name="Samson G."/>
            <person name="Symeonidi A."/>
            <person name="Weissenbach J."/>
            <person name="Zambounis A."/>
            <person name="Wincker P."/>
            <person name="Boyen C."/>
        </authorList>
    </citation>
    <scope>NUCLEOTIDE SEQUENCE [LARGE SCALE GENOMIC DNA]</scope>
    <source>
        <strain evidence="2">cv. Stackhouse</strain>
    </source>
</reference>
<gene>
    <name evidence="1" type="ORF">CHC_T00006700001</name>
</gene>
<dbReference type="RefSeq" id="XP_005718893.1">
    <property type="nucleotide sequence ID" value="XM_005718836.1"/>
</dbReference>
<dbReference type="PhylomeDB" id="R7QMM6"/>
<dbReference type="KEGG" id="ccp:CHC_T00006700001"/>
<evidence type="ECO:0008006" key="3">
    <source>
        <dbReference type="Google" id="ProtNLM"/>
    </source>
</evidence>
<protein>
    <recommendedName>
        <fullName evidence="3">DDE Tnp4 domain-containing protein</fullName>
    </recommendedName>
</protein>
<dbReference type="Proteomes" id="UP000012073">
    <property type="component" value="Unassembled WGS sequence"/>
</dbReference>
<dbReference type="Gramene" id="CDF38988">
    <property type="protein sequence ID" value="CDF38988"/>
    <property type="gene ID" value="CHC_T00006700001"/>
</dbReference>
<accession>R7QMM6</accession>
<evidence type="ECO:0000313" key="1">
    <source>
        <dbReference type="EMBL" id="CDF38988.1"/>
    </source>
</evidence>
<dbReference type="PANTHER" id="PTHR47150">
    <property type="entry name" value="OS12G0169200 PROTEIN"/>
    <property type="match status" value="1"/>
</dbReference>
<evidence type="ECO:0000313" key="2">
    <source>
        <dbReference type="Proteomes" id="UP000012073"/>
    </source>
</evidence>
<sequence>MSRPLFYRIFSHVVMHNQFLRRGLKPDCTGKSGASLLQKVVASLRYLAYGFPADSLDEYVRLGKTTTLQSMKQFCWSVAQQFGPRYLRAPTATELNEIASSLEKLGFPGCIGCLDCVGWDWEQCPKAFQGINVGKERKPTLRMEVICDMDLRIWHLCFGFLGSMNDINILSVSPHFANILNGSYPPIDIQYVILMERCSLGVTI</sequence>
<dbReference type="InterPro" id="IPR006912">
    <property type="entry name" value="Harbinger_derived_prot"/>
</dbReference>
<dbReference type="OrthoDB" id="124998at2759"/>
<proteinExistence type="predicted"/>
<name>R7QMM6_CHOCR</name>
<dbReference type="EMBL" id="HG001983">
    <property type="protein sequence ID" value="CDF38988.1"/>
    <property type="molecule type" value="Genomic_DNA"/>
</dbReference>
<dbReference type="GeneID" id="17326606"/>